<dbReference type="NCBIfam" id="TIGR00026">
    <property type="entry name" value="hi_GC_TIGR00026"/>
    <property type="match status" value="1"/>
</dbReference>
<feature type="transmembrane region" description="Helical" evidence="1">
    <location>
        <begin position="122"/>
        <end position="142"/>
    </location>
</feature>
<evidence type="ECO:0000313" key="2">
    <source>
        <dbReference type="EMBL" id="VAW33856.1"/>
    </source>
</evidence>
<sequence length="145" mass="16165">MVVQHIGRKTGKVRHTPLNYAEIDGNLYCVAGFGSISHWYRNLLANPEVEVWLPNGRFHAHAEDITDDPDDLSLLRQVLISSGFAAPAAGIHPKTMSDDELAAATANYRLLRLTRQQPASGFADLLWIWPLAAILLLLGLWLKQR</sequence>
<dbReference type="AlphaFoldDB" id="A0A3B0VNX1"/>
<keyword evidence="1" id="KW-1133">Transmembrane helix</keyword>
<keyword evidence="1" id="KW-0472">Membrane</keyword>
<dbReference type="Gene3D" id="2.30.110.10">
    <property type="entry name" value="Electron Transport, Fmn-binding Protein, Chain A"/>
    <property type="match status" value="1"/>
</dbReference>
<dbReference type="Pfam" id="PF04075">
    <property type="entry name" value="F420H2_quin_red"/>
    <property type="match status" value="1"/>
</dbReference>
<dbReference type="SUPFAM" id="SSF50475">
    <property type="entry name" value="FMN-binding split barrel"/>
    <property type="match status" value="1"/>
</dbReference>
<dbReference type="InterPro" id="IPR004378">
    <property type="entry name" value="F420H2_quin_Rdtase"/>
</dbReference>
<organism evidence="2">
    <name type="scientific">hydrothermal vent metagenome</name>
    <dbReference type="NCBI Taxonomy" id="652676"/>
    <lineage>
        <taxon>unclassified sequences</taxon>
        <taxon>metagenomes</taxon>
        <taxon>ecological metagenomes</taxon>
    </lineage>
</organism>
<proteinExistence type="predicted"/>
<reference evidence="2" key="1">
    <citation type="submission" date="2018-06" db="EMBL/GenBank/DDBJ databases">
        <authorList>
            <person name="Zhirakovskaya E."/>
        </authorList>
    </citation>
    <scope>NUCLEOTIDE SEQUENCE</scope>
</reference>
<dbReference type="GO" id="GO:0016491">
    <property type="term" value="F:oxidoreductase activity"/>
    <property type="evidence" value="ECO:0007669"/>
    <property type="project" value="InterPro"/>
</dbReference>
<accession>A0A3B0VNX1</accession>
<evidence type="ECO:0000256" key="1">
    <source>
        <dbReference type="SAM" id="Phobius"/>
    </source>
</evidence>
<evidence type="ECO:0008006" key="3">
    <source>
        <dbReference type="Google" id="ProtNLM"/>
    </source>
</evidence>
<dbReference type="InterPro" id="IPR012349">
    <property type="entry name" value="Split_barrel_FMN-bd"/>
</dbReference>
<keyword evidence="1" id="KW-0812">Transmembrane</keyword>
<name>A0A3B0VNX1_9ZZZZ</name>
<protein>
    <recommendedName>
        <fullName evidence="3">DUF385 domain-containing protein</fullName>
    </recommendedName>
</protein>
<dbReference type="EMBL" id="UOEU01000487">
    <property type="protein sequence ID" value="VAW33856.1"/>
    <property type="molecule type" value="Genomic_DNA"/>
</dbReference>
<gene>
    <name evidence="2" type="ORF">MNBD_CHLOROFLEXI01-3522</name>
</gene>